<feature type="compositionally biased region" description="Polar residues" evidence="1">
    <location>
        <begin position="213"/>
        <end position="222"/>
    </location>
</feature>
<feature type="compositionally biased region" description="Polar residues" evidence="1">
    <location>
        <begin position="378"/>
        <end position="389"/>
    </location>
</feature>
<dbReference type="AlphaFoldDB" id="A0A8T9BWY9"/>
<feature type="compositionally biased region" description="Low complexity" evidence="1">
    <location>
        <begin position="232"/>
        <end position="257"/>
    </location>
</feature>
<gene>
    <name evidence="2" type="ORF">LSUE1_G007236</name>
</gene>
<name>A0A8T9BWY9_9HELO</name>
<reference evidence="2 3" key="1">
    <citation type="submission" date="2018-05" db="EMBL/GenBank/DDBJ databases">
        <title>Genome sequencing and assembly of the regulated plant pathogen Lachnellula willkommii and related sister species for the development of diagnostic species identification markers.</title>
        <authorList>
            <person name="Giroux E."/>
            <person name="Bilodeau G."/>
        </authorList>
    </citation>
    <scope>NUCLEOTIDE SEQUENCE [LARGE SCALE GENOMIC DNA]</scope>
    <source>
        <strain evidence="2 3">CBS 268.59</strain>
    </source>
</reference>
<feature type="region of interest" description="Disordered" evidence="1">
    <location>
        <begin position="761"/>
        <end position="820"/>
    </location>
</feature>
<feature type="compositionally biased region" description="Basic and acidic residues" evidence="1">
    <location>
        <begin position="178"/>
        <end position="201"/>
    </location>
</feature>
<feature type="compositionally biased region" description="Pro residues" evidence="1">
    <location>
        <begin position="258"/>
        <end position="271"/>
    </location>
</feature>
<feature type="compositionally biased region" description="Low complexity" evidence="1">
    <location>
        <begin position="35"/>
        <end position="44"/>
    </location>
</feature>
<feature type="compositionally biased region" description="Polar residues" evidence="1">
    <location>
        <begin position="474"/>
        <end position="483"/>
    </location>
</feature>
<organism evidence="2 3">
    <name type="scientific">Lachnellula suecica</name>
    <dbReference type="NCBI Taxonomy" id="602035"/>
    <lineage>
        <taxon>Eukaryota</taxon>
        <taxon>Fungi</taxon>
        <taxon>Dikarya</taxon>
        <taxon>Ascomycota</taxon>
        <taxon>Pezizomycotina</taxon>
        <taxon>Leotiomycetes</taxon>
        <taxon>Helotiales</taxon>
        <taxon>Lachnaceae</taxon>
        <taxon>Lachnellula</taxon>
    </lineage>
</organism>
<feature type="region of interest" description="Disordered" evidence="1">
    <location>
        <begin position="665"/>
        <end position="693"/>
    </location>
</feature>
<accession>A0A8T9BWY9</accession>
<evidence type="ECO:0000313" key="2">
    <source>
        <dbReference type="EMBL" id="TVY68702.1"/>
    </source>
</evidence>
<feature type="region of interest" description="Disordered" evidence="1">
    <location>
        <begin position="622"/>
        <end position="650"/>
    </location>
</feature>
<feature type="compositionally biased region" description="Low complexity" evidence="1">
    <location>
        <begin position="529"/>
        <end position="543"/>
    </location>
</feature>
<comment type="caution">
    <text evidence="2">The sequence shown here is derived from an EMBL/GenBank/DDBJ whole genome shotgun (WGS) entry which is preliminary data.</text>
</comment>
<feature type="compositionally biased region" description="Basic and acidic residues" evidence="1">
    <location>
        <begin position="738"/>
        <end position="747"/>
    </location>
</feature>
<dbReference type="Proteomes" id="UP000469558">
    <property type="component" value="Unassembled WGS sequence"/>
</dbReference>
<evidence type="ECO:0000313" key="3">
    <source>
        <dbReference type="Proteomes" id="UP000469558"/>
    </source>
</evidence>
<keyword evidence="3" id="KW-1185">Reference proteome</keyword>
<feature type="compositionally biased region" description="Polar residues" evidence="1">
    <location>
        <begin position="728"/>
        <end position="737"/>
    </location>
</feature>
<feature type="compositionally biased region" description="Pro residues" evidence="1">
    <location>
        <begin position="485"/>
        <end position="497"/>
    </location>
</feature>
<evidence type="ECO:0000256" key="1">
    <source>
        <dbReference type="SAM" id="MobiDB-lite"/>
    </source>
</evidence>
<sequence length="1219" mass="132947">MANLRDQAARRRLDLSPITTSLSVAPQPHHSQTPSSGLSSNSLSAPFGYNPSAYTPISAVRQYNPQQWTSSPSVPSASDNSSTQFPSRPDSEVIHAPPPYSPPRSQRTSTISNEDPASGISPAPRHSPANVYRSSPEPGSSHAFPPPPPPTSRNRAASNDRPRTLFGISAFSRSPAPEVRRISPEISRDHAPASRLTEHRPIPILTESPTPPQSVDQQNEVIDSTPPASRRAASTGAISTPSSSRSRGSSSSRWAPGMPLPPPPPGPPPPQSRSQSLTRPIDRIVSPPTRRPGPMSSLGPVPPTPAGWVEEDISGRGRSPNRGLTIDTSSISSSTAAESNSGSSSSGLTRSGHVKGEPKSIRERRNESKARKGARTPAATSAEENSNNPWVEAITPADITVPSTGLTRKSTVKKSTPRSGRFALGSGETPKSSGMQSMHSTPGPGTGGSSRSTPRPLNSSSRLEAPTPPFSPGRMTSSYSDSSPAIPPKALPTPPPQSKLSAGSPARPVSHILHMPNDETSTVPPLVPSRPNSRPSSRQSISSEMAQQSPTDHFARAAIERHKAFAQKEAAAATDGERVRMFAEFIVTESRLRRERYAGAIDAMGSEILELTRDLFRPYNSARRESTVSRSSGFTPESSDAPMSPPMRSHRGSLIAALHDTPQLQTQLPPAPASGSSASSPAQGRPESTWWSGYMPSLSPIPSMSVSEALDGSDSRGRPSSRWWEVSQEGSYGTPSTRLERSKRESKYMGMPRELREALQNGDPSAIDNGMGMSAAESSNQKGYGPDEYPPEKVGWHEEGVASPQPQEATAKSPAPFSPALITPNPAHLDVSRLVTLPPPYPRHHPAVNNNHPDLTSIRTQVRVLSDFTEVEATKSRFLKSSSKIRDENATAATARRNSLRANIQREIAAGSMSYSAAASLEDSAQASEREKTKEASKADFELFQSQVVMPLNDLLMDRVARATELFTQLRSKLFVDAQEQSPNLTQEEGDEQPELLEKLTLLKWIFEAREQLHRELFDLLSDRNNRYRDMVITPYRLAGNEEKVRHAETFFAEDAGKRKLAFEQEVLKRTEEFMDIIEENVVRGVEVQLSAFWDIAPSLSRITERVPRALHELSSFRIQIPAAEYEENPAYYAFPMQYLYSLVGHCEKSTYQFIESQTNLLCLLHEVKSGVTLANCRLMKSQRVAQGEAEDEVERELGAVERDEEVRLTDDLKEKVRC</sequence>
<feature type="non-terminal residue" evidence="2">
    <location>
        <position position="1"/>
    </location>
</feature>
<proteinExistence type="predicted"/>
<dbReference type="EMBL" id="QGMK01001464">
    <property type="protein sequence ID" value="TVY68702.1"/>
    <property type="molecule type" value="Genomic_DNA"/>
</dbReference>
<feature type="compositionally biased region" description="Basic and acidic residues" evidence="1">
    <location>
        <begin position="354"/>
        <end position="370"/>
    </location>
</feature>
<feature type="compositionally biased region" description="Polar residues" evidence="1">
    <location>
        <begin position="17"/>
        <end position="34"/>
    </location>
</feature>
<dbReference type="OrthoDB" id="5367052at2759"/>
<feature type="compositionally biased region" description="Basic and acidic residues" evidence="1">
    <location>
        <begin position="790"/>
        <end position="800"/>
    </location>
</feature>
<feature type="compositionally biased region" description="Polar residues" evidence="1">
    <location>
        <begin position="429"/>
        <end position="439"/>
    </location>
</feature>
<feature type="compositionally biased region" description="Low complexity" evidence="1">
    <location>
        <begin position="665"/>
        <end position="682"/>
    </location>
</feature>
<feature type="region of interest" description="Disordered" evidence="1">
    <location>
        <begin position="705"/>
        <end position="747"/>
    </location>
</feature>
<feature type="region of interest" description="Disordered" evidence="1">
    <location>
        <begin position="1"/>
        <end position="553"/>
    </location>
</feature>
<feature type="compositionally biased region" description="Polar residues" evidence="1">
    <location>
        <begin position="103"/>
        <end position="115"/>
    </location>
</feature>
<protein>
    <submittedName>
        <fullName evidence="2">Uncharacterized protein</fullName>
    </submittedName>
</protein>
<feature type="compositionally biased region" description="Polar residues" evidence="1">
    <location>
        <begin position="628"/>
        <end position="638"/>
    </location>
</feature>
<feature type="compositionally biased region" description="Low complexity" evidence="1">
    <location>
        <begin position="323"/>
        <end position="351"/>
    </location>
</feature>
<feature type="compositionally biased region" description="Low complexity" evidence="1">
    <location>
        <begin position="70"/>
        <end position="82"/>
    </location>
</feature>